<dbReference type="Proteomes" id="UP000831290">
    <property type="component" value="Chromosome"/>
</dbReference>
<comment type="similarity">
    <text evidence="2">Belongs to the SusD family.</text>
</comment>
<dbReference type="GO" id="GO:0009279">
    <property type="term" value="C:cell outer membrane"/>
    <property type="evidence" value="ECO:0007669"/>
    <property type="project" value="UniProtKB-SubCell"/>
</dbReference>
<dbReference type="InterPro" id="IPR011990">
    <property type="entry name" value="TPR-like_helical_dom_sf"/>
</dbReference>
<dbReference type="Gene3D" id="1.25.40.10">
    <property type="entry name" value="Tetratricopeptide repeat domain"/>
    <property type="match status" value="1"/>
</dbReference>
<evidence type="ECO:0000256" key="2">
    <source>
        <dbReference type="ARBA" id="ARBA00006275"/>
    </source>
</evidence>
<feature type="domain" description="RagB/SusD" evidence="6">
    <location>
        <begin position="275"/>
        <end position="525"/>
    </location>
</feature>
<keyword evidence="9" id="KW-1185">Reference proteome</keyword>
<sequence>MRKILTGVIFALALTSCVGDLDTEPKVQLTIEELLADDPDAIQGIVSRLYASFALSGPEGPGSSDIDDDPGESPFLRGIINLQDFTADGMKNRWGDDGLDQLTTTSSWNSNNKFFRYLYNRAYFTIPQCNNLIQILNSVDVENEELARSEARFLRALAYYYLIDAFGKGVLATEDNLGESNPLPEATRIQLFEYVETELLEIEPLMPETNDYGRANKYVVDMLLAKLYLNAEIYINENRYDDAFTYVNKVITEGGYQLADNFLENFSGDNDTSPEIIFPLIADPVKSQSYGNTTYIVNGNLSSETMTLSDYGAAEGWQGHRATKAWYGLFCGGVDNSAELRNCNDDRAKLFWIGTDEETGDDLHNFEMEDYREWTDGYPSIKFRNNDFGVASNPTSFSGTDFPLYRLADAYLMYAELALRNASGANLQTALGYVNDVRTRSNASTVTINELDLDFILDERARELNLEGHRRTDLIRFNKFTGSSYVWPWKGNSSTGVSIPAHYKLFPIPQQALGANPNLTQNPGY</sequence>
<dbReference type="Gene3D" id="1.25.40.390">
    <property type="match status" value="1"/>
</dbReference>
<protein>
    <submittedName>
        <fullName evidence="8">RagB/SusD family nutrient uptake outer membrane protein</fullName>
    </submittedName>
</protein>
<dbReference type="AlphaFoldDB" id="A0A9E6ZMX2"/>
<gene>
    <name evidence="8" type="ORF">MQE35_05760</name>
</gene>
<comment type="subcellular location">
    <subcellularLocation>
        <location evidence="1">Cell outer membrane</location>
    </subcellularLocation>
</comment>
<accession>A0A9E6ZMX2</accession>
<dbReference type="Gene3D" id="1.10.3780.10">
    <property type="entry name" value="SusD-like"/>
    <property type="match status" value="1"/>
</dbReference>
<evidence type="ECO:0000313" key="8">
    <source>
        <dbReference type="EMBL" id="UOB18797.1"/>
    </source>
</evidence>
<evidence type="ECO:0000256" key="4">
    <source>
        <dbReference type="ARBA" id="ARBA00023136"/>
    </source>
</evidence>
<name>A0A9E6ZMX2_9FLAO</name>
<evidence type="ECO:0000256" key="5">
    <source>
        <dbReference type="ARBA" id="ARBA00023237"/>
    </source>
</evidence>
<dbReference type="SUPFAM" id="SSF48452">
    <property type="entry name" value="TPR-like"/>
    <property type="match status" value="1"/>
</dbReference>
<dbReference type="KEGG" id="fbm:MQE35_05760"/>
<organism evidence="8 9">
    <name type="scientific">Abyssalbus ytuae</name>
    <dbReference type="NCBI Taxonomy" id="2926907"/>
    <lineage>
        <taxon>Bacteria</taxon>
        <taxon>Pseudomonadati</taxon>
        <taxon>Bacteroidota</taxon>
        <taxon>Flavobacteriia</taxon>
        <taxon>Flavobacteriales</taxon>
        <taxon>Flavobacteriaceae</taxon>
        <taxon>Abyssalbus</taxon>
    </lineage>
</organism>
<dbReference type="EMBL" id="CP094358">
    <property type="protein sequence ID" value="UOB18797.1"/>
    <property type="molecule type" value="Genomic_DNA"/>
</dbReference>
<evidence type="ECO:0000259" key="7">
    <source>
        <dbReference type="Pfam" id="PF14322"/>
    </source>
</evidence>
<evidence type="ECO:0000313" key="9">
    <source>
        <dbReference type="Proteomes" id="UP000831290"/>
    </source>
</evidence>
<dbReference type="InterPro" id="IPR012944">
    <property type="entry name" value="SusD_RagB_dom"/>
</dbReference>
<proteinExistence type="inferred from homology"/>
<reference evidence="8" key="1">
    <citation type="submission" date="2022-03" db="EMBL/GenBank/DDBJ databases">
        <title>Description of Abyssus ytuae gen. nov., sp. nov., a novel member of the family Flavobacteriaceae isolated from the sediment of Mariana Trench.</title>
        <authorList>
            <person name="Zhang J."/>
            <person name="Xu X."/>
        </authorList>
    </citation>
    <scope>NUCLEOTIDE SEQUENCE</scope>
    <source>
        <strain evidence="8">MT3330</strain>
    </source>
</reference>
<evidence type="ECO:0000256" key="3">
    <source>
        <dbReference type="ARBA" id="ARBA00022729"/>
    </source>
</evidence>
<keyword evidence="5" id="KW-0998">Cell outer membrane</keyword>
<dbReference type="RefSeq" id="WP_255845414.1">
    <property type="nucleotide sequence ID" value="NZ_CP094358.1"/>
</dbReference>
<dbReference type="InterPro" id="IPR033985">
    <property type="entry name" value="SusD-like_N"/>
</dbReference>
<evidence type="ECO:0000256" key="1">
    <source>
        <dbReference type="ARBA" id="ARBA00004442"/>
    </source>
</evidence>
<dbReference type="PROSITE" id="PS51257">
    <property type="entry name" value="PROKAR_LIPOPROTEIN"/>
    <property type="match status" value="1"/>
</dbReference>
<keyword evidence="4" id="KW-0472">Membrane</keyword>
<dbReference type="Pfam" id="PF07980">
    <property type="entry name" value="SusD_RagB"/>
    <property type="match status" value="1"/>
</dbReference>
<keyword evidence="3" id="KW-0732">Signal</keyword>
<dbReference type="CDD" id="cd08977">
    <property type="entry name" value="SusD"/>
    <property type="match status" value="1"/>
</dbReference>
<dbReference type="Pfam" id="PF14322">
    <property type="entry name" value="SusD-like_3"/>
    <property type="match status" value="1"/>
</dbReference>
<feature type="domain" description="SusD-like N-terminal" evidence="7">
    <location>
        <begin position="100"/>
        <end position="229"/>
    </location>
</feature>
<evidence type="ECO:0000259" key="6">
    <source>
        <dbReference type="Pfam" id="PF07980"/>
    </source>
</evidence>